<name>A0A9P5CHG5_CRYP1</name>
<evidence type="ECO:0000256" key="1">
    <source>
        <dbReference type="SAM" id="Phobius"/>
    </source>
</evidence>
<reference evidence="2" key="1">
    <citation type="journal article" date="2020" name="Phytopathology">
        <title>Genome sequence of the chestnut blight fungus Cryphonectria parasitica EP155: A fundamental resource for an archetypical invasive plant pathogen.</title>
        <authorList>
            <person name="Crouch J.A."/>
            <person name="Dawe A."/>
            <person name="Aerts A."/>
            <person name="Barry K."/>
            <person name="Churchill A.C.L."/>
            <person name="Grimwood J."/>
            <person name="Hillman B."/>
            <person name="Milgroom M.G."/>
            <person name="Pangilinan J."/>
            <person name="Smith M."/>
            <person name="Salamov A."/>
            <person name="Schmutz J."/>
            <person name="Yadav J."/>
            <person name="Grigoriev I.V."/>
            <person name="Nuss D."/>
        </authorList>
    </citation>
    <scope>NUCLEOTIDE SEQUENCE</scope>
    <source>
        <strain evidence="2">EP155</strain>
    </source>
</reference>
<accession>A0A9P5CHG5</accession>
<keyword evidence="3" id="KW-1185">Reference proteome</keyword>
<comment type="caution">
    <text evidence="2">The sequence shown here is derived from an EMBL/GenBank/DDBJ whole genome shotgun (WGS) entry which is preliminary data.</text>
</comment>
<keyword evidence="1" id="KW-0472">Membrane</keyword>
<proteinExistence type="predicted"/>
<evidence type="ECO:0000313" key="2">
    <source>
        <dbReference type="EMBL" id="KAF3760144.1"/>
    </source>
</evidence>
<dbReference type="EMBL" id="MU032353">
    <property type="protein sequence ID" value="KAF3760144.1"/>
    <property type="molecule type" value="Genomic_DNA"/>
</dbReference>
<evidence type="ECO:0000313" key="3">
    <source>
        <dbReference type="Proteomes" id="UP000803844"/>
    </source>
</evidence>
<dbReference type="AlphaFoldDB" id="A0A9P5CHG5"/>
<organism evidence="2 3">
    <name type="scientific">Cryphonectria parasitica (strain ATCC 38755 / EP155)</name>
    <dbReference type="NCBI Taxonomy" id="660469"/>
    <lineage>
        <taxon>Eukaryota</taxon>
        <taxon>Fungi</taxon>
        <taxon>Dikarya</taxon>
        <taxon>Ascomycota</taxon>
        <taxon>Pezizomycotina</taxon>
        <taxon>Sordariomycetes</taxon>
        <taxon>Sordariomycetidae</taxon>
        <taxon>Diaporthales</taxon>
        <taxon>Cryphonectriaceae</taxon>
        <taxon>Cryphonectria-Endothia species complex</taxon>
        <taxon>Cryphonectria</taxon>
    </lineage>
</organism>
<dbReference type="Proteomes" id="UP000803844">
    <property type="component" value="Unassembled WGS sequence"/>
</dbReference>
<keyword evidence="1" id="KW-0812">Transmembrane</keyword>
<sequence>MSKTRACFELALLSILAFFRCDRNFVLNIALTIIGLWGTGLVHALFIIFYYSGIGSGHVFEGVGQRHVKGMPMTKRISRTLRPLTGNYGPGLTRLMIMAKWRRDMVDELGWTSTPGHSMGLKV</sequence>
<feature type="transmembrane region" description="Helical" evidence="1">
    <location>
        <begin position="27"/>
        <end position="51"/>
    </location>
</feature>
<protein>
    <submittedName>
        <fullName evidence="2">Uncharacterized protein</fullName>
    </submittedName>
</protein>
<gene>
    <name evidence="2" type="ORF">M406DRAFT_334822</name>
</gene>
<dbReference type="GeneID" id="63838104"/>
<dbReference type="RefSeq" id="XP_040771123.1">
    <property type="nucleotide sequence ID" value="XM_040920975.1"/>
</dbReference>
<keyword evidence="1" id="KW-1133">Transmembrane helix</keyword>